<dbReference type="AlphaFoldDB" id="A0A0W0Y353"/>
<name>A0A0W0Y353_9GAMM</name>
<sequence length="416" mass="45819">MPNNSTETMPVPGDNPNEEISKHRYAGSQLKGGRNYQEDTAAWFKSDSASLDLTPLQIGQRLWTAYRQIDAEILRDKTLEKVGSTAVTTVIKNNFLITALLADAAAFAAVYNESGEVIDVYRLNSREHKPELERARIMEYEDYYVLNGRVWGRLAVSRAIGDAFFLPVIADSDISIVDLSNIPIGYSVKLISSSDGFTDGARKQIKLLNDVKKGQENYLKEAIAAAGNAETISEDQLSEHLVYWAITNGSSDNVTVAVQTVKRPNKVPGFIGMSGIYDGHGGQQVSAYIATHIKDKLKTLFTMSEEDYQKLEDSAFSQEKAFLRDNADLKVFDLNTRLKKPEPVSETSAASDAEKISAPGNAGFFQANSSPKKGLKRTVSVLDLKTVQTNVSDTEDVKQLNKKARQDDDSSSNFVP</sequence>
<dbReference type="CDD" id="cd00143">
    <property type="entry name" value="PP2Cc"/>
    <property type="match status" value="1"/>
</dbReference>
<accession>A0A0W0Y353</accession>
<dbReference type="PANTHER" id="PTHR13832:SF827">
    <property type="entry name" value="PROTEIN PHOSPHATASE 1L"/>
    <property type="match status" value="1"/>
</dbReference>
<comment type="caution">
    <text evidence="3">The sequence shown here is derived from an EMBL/GenBank/DDBJ whole genome shotgun (WGS) entry which is preliminary data.</text>
</comment>
<feature type="region of interest" description="Disordered" evidence="1">
    <location>
        <begin position="1"/>
        <end position="20"/>
    </location>
</feature>
<dbReference type="GO" id="GO:0004722">
    <property type="term" value="F:protein serine/threonine phosphatase activity"/>
    <property type="evidence" value="ECO:0007669"/>
    <property type="project" value="InterPro"/>
</dbReference>
<organism evidence="3 4">
    <name type="scientific">Legionella quinlivanii</name>
    <dbReference type="NCBI Taxonomy" id="45073"/>
    <lineage>
        <taxon>Bacteria</taxon>
        <taxon>Pseudomonadati</taxon>
        <taxon>Pseudomonadota</taxon>
        <taxon>Gammaproteobacteria</taxon>
        <taxon>Legionellales</taxon>
        <taxon>Legionellaceae</taxon>
        <taxon>Legionella</taxon>
    </lineage>
</organism>
<dbReference type="InterPro" id="IPR036457">
    <property type="entry name" value="PPM-type-like_dom_sf"/>
</dbReference>
<dbReference type="Proteomes" id="UP000054618">
    <property type="component" value="Unassembled WGS sequence"/>
</dbReference>
<dbReference type="RefSeq" id="WP_160037268.1">
    <property type="nucleotide sequence ID" value="NZ_CAAAIK010000019.1"/>
</dbReference>
<evidence type="ECO:0000256" key="1">
    <source>
        <dbReference type="SAM" id="MobiDB-lite"/>
    </source>
</evidence>
<feature type="compositionally biased region" description="Basic and acidic residues" evidence="1">
    <location>
        <begin position="395"/>
        <end position="408"/>
    </location>
</feature>
<dbReference type="Gene3D" id="3.60.40.10">
    <property type="entry name" value="PPM-type phosphatase domain"/>
    <property type="match status" value="2"/>
</dbReference>
<dbReference type="PROSITE" id="PS51746">
    <property type="entry name" value="PPM_2"/>
    <property type="match status" value="1"/>
</dbReference>
<evidence type="ECO:0000313" key="4">
    <source>
        <dbReference type="Proteomes" id="UP000054618"/>
    </source>
</evidence>
<reference evidence="3 4" key="1">
    <citation type="submission" date="2015-11" db="EMBL/GenBank/DDBJ databases">
        <title>Genomic analysis of 38 Legionella species identifies large and diverse effector repertoires.</title>
        <authorList>
            <person name="Burstein D."/>
            <person name="Amaro F."/>
            <person name="Zusman T."/>
            <person name="Lifshitz Z."/>
            <person name="Cohen O."/>
            <person name="Gilbert J.A."/>
            <person name="Pupko T."/>
            <person name="Shuman H.A."/>
            <person name="Segal G."/>
        </authorList>
    </citation>
    <scope>NUCLEOTIDE SEQUENCE [LARGE SCALE GENOMIC DNA]</scope>
    <source>
        <strain evidence="3 4">CDC#1442-AUS-E</strain>
    </source>
</reference>
<gene>
    <name evidence="3" type="ORF">Lqui_0317</name>
</gene>
<dbReference type="InterPro" id="IPR001932">
    <property type="entry name" value="PPM-type_phosphatase-like_dom"/>
</dbReference>
<evidence type="ECO:0000259" key="2">
    <source>
        <dbReference type="PROSITE" id="PS51746"/>
    </source>
</evidence>
<evidence type="ECO:0000313" key="3">
    <source>
        <dbReference type="EMBL" id="KTD51473.1"/>
    </source>
</evidence>
<dbReference type="PANTHER" id="PTHR13832">
    <property type="entry name" value="PROTEIN PHOSPHATASE 2C"/>
    <property type="match status" value="1"/>
</dbReference>
<dbReference type="STRING" id="45073.Lqui_0317"/>
<feature type="region of interest" description="Disordered" evidence="1">
    <location>
        <begin position="392"/>
        <end position="416"/>
    </location>
</feature>
<feature type="domain" description="PPM-type phosphatase" evidence="2">
    <location>
        <begin position="22"/>
        <end position="261"/>
    </location>
</feature>
<protein>
    <submittedName>
        <fullName evidence="3">Protein phosphatase 2C</fullName>
    </submittedName>
</protein>
<dbReference type="InterPro" id="IPR015655">
    <property type="entry name" value="PP2C"/>
</dbReference>
<dbReference type="SUPFAM" id="SSF81606">
    <property type="entry name" value="PP2C-like"/>
    <property type="match status" value="1"/>
</dbReference>
<proteinExistence type="predicted"/>
<dbReference type="PATRIC" id="fig|45073.5.peg.342"/>
<keyword evidence="4" id="KW-1185">Reference proteome</keyword>
<dbReference type="Pfam" id="PF00481">
    <property type="entry name" value="PP2C"/>
    <property type="match status" value="1"/>
</dbReference>
<dbReference type="EMBL" id="LNYS01000006">
    <property type="protein sequence ID" value="KTD51473.1"/>
    <property type="molecule type" value="Genomic_DNA"/>
</dbReference>
<dbReference type="SMART" id="SM00332">
    <property type="entry name" value="PP2Cc"/>
    <property type="match status" value="1"/>
</dbReference>